<feature type="compositionally biased region" description="Polar residues" evidence="1">
    <location>
        <begin position="244"/>
        <end position="254"/>
    </location>
</feature>
<keyword evidence="3" id="KW-1185">Reference proteome</keyword>
<dbReference type="AlphaFoldDB" id="A0A3P7JTA4"/>
<accession>A0A3P7JTA4</accession>
<dbReference type="OrthoDB" id="5874808at2759"/>
<feature type="compositionally biased region" description="Low complexity" evidence="1">
    <location>
        <begin position="271"/>
        <end position="287"/>
    </location>
</feature>
<proteinExistence type="predicted"/>
<sequence length="519" mass="58223">MKSSSLHRNSHIQNLGSYNDSDVLSNAEDTLVPMLPNGEEEVNHGDAGSNHLLNFKQSLPAPINQHAIDRIIREYNLQQPVFEQRTDGGLDTVNELSTLPASDTTSEFDYGDDGGRSYLWTNQINEKNRGEVDILAKCGDSCGEQSDYSSDIPVVQAEAALPANDEQFGKLEEQEEGRKDYYDEVAQRRRVPVAFSSLKKHSTTSAGVASKSCQSCNSSSSTSRWTKVLEHNVPSKRHLAIATANGQRKASISKSKPKLHTATNSTFKRTNNASNSNSKRGGNSSISTANQQVPNSTKPQQRHQRSETTASLDEFTFPTANESLPQWKGAEQSDDVRIFSSLKHRKKFINKSGKFLIKSVKLTRVKEEDISERLKNSTVKSFNKQRNISTENSNEFMNDTVNKIGTGNLHLVAVRRKPTSYFLHHVKKPEIEDVRSKSQSHNTSLSDMHHHIWSNSSNTENQMKLKKLLAMVPIRPMALMFNNPSFNNSSTEQHILIKNVRAKRPIRTRKVKAFDVNYV</sequence>
<gene>
    <name evidence="2" type="ORF">NLS_LOCUS9516</name>
</gene>
<dbReference type="EMBL" id="UYRX01001656">
    <property type="protein sequence ID" value="VDM91869.1"/>
    <property type="molecule type" value="Genomic_DNA"/>
</dbReference>
<evidence type="ECO:0000313" key="3">
    <source>
        <dbReference type="Proteomes" id="UP000277928"/>
    </source>
</evidence>
<feature type="region of interest" description="Disordered" evidence="1">
    <location>
        <begin position="243"/>
        <end position="315"/>
    </location>
</feature>
<feature type="region of interest" description="Disordered" evidence="1">
    <location>
        <begin position="1"/>
        <end position="23"/>
    </location>
</feature>
<name>A0A3P7JTA4_LITSI</name>
<evidence type="ECO:0000313" key="2">
    <source>
        <dbReference type="EMBL" id="VDM91869.1"/>
    </source>
</evidence>
<dbReference type="OMA" id="DKENYYD"/>
<reference evidence="2 3" key="1">
    <citation type="submission" date="2018-08" db="EMBL/GenBank/DDBJ databases">
        <authorList>
            <person name="Laetsch R D."/>
            <person name="Stevens L."/>
            <person name="Kumar S."/>
            <person name="Blaxter L. M."/>
        </authorList>
    </citation>
    <scope>NUCLEOTIDE SEQUENCE [LARGE SCALE GENOMIC DNA]</scope>
</reference>
<protein>
    <submittedName>
        <fullName evidence="2">Uncharacterized protein</fullName>
    </submittedName>
</protein>
<dbReference type="Proteomes" id="UP000277928">
    <property type="component" value="Unassembled WGS sequence"/>
</dbReference>
<evidence type="ECO:0000256" key="1">
    <source>
        <dbReference type="SAM" id="MobiDB-lite"/>
    </source>
</evidence>
<feature type="compositionally biased region" description="Polar residues" evidence="1">
    <location>
        <begin position="261"/>
        <end position="270"/>
    </location>
</feature>
<organism evidence="2 3">
    <name type="scientific">Litomosoides sigmodontis</name>
    <name type="common">Filarial nematode worm</name>
    <dbReference type="NCBI Taxonomy" id="42156"/>
    <lineage>
        <taxon>Eukaryota</taxon>
        <taxon>Metazoa</taxon>
        <taxon>Ecdysozoa</taxon>
        <taxon>Nematoda</taxon>
        <taxon>Chromadorea</taxon>
        <taxon>Rhabditida</taxon>
        <taxon>Spirurina</taxon>
        <taxon>Spiruromorpha</taxon>
        <taxon>Filarioidea</taxon>
        <taxon>Onchocercidae</taxon>
        <taxon>Litomosoides</taxon>
    </lineage>
</organism>
<feature type="compositionally biased region" description="Polar residues" evidence="1">
    <location>
        <begin position="288"/>
        <end position="299"/>
    </location>
</feature>